<evidence type="ECO:0000313" key="1">
    <source>
        <dbReference type="EMBL" id="GAP34281.1"/>
    </source>
</evidence>
<dbReference type="STRING" id="1547922.ISF6_4060"/>
<protein>
    <submittedName>
        <fullName evidence="1">Uncharacterized protein</fullName>
    </submittedName>
</protein>
<dbReference type="AlphaFoldDB" id="A0A0K8NV58"/>
<proteinExistence type="predicted"/>
<reference evidence="2" key="1">
    <citation type="submission" date="2015-07" db="EMBL/GenBank/DDBJ databases">
        <title>Discovery of a poly(ethylene terephthalate assimilation.</title>
        <authorList>
            <person name="Yoshida S."/>
            <person name="Hiraga K."/>
            <person name="Takehana T."/>
            <person name="Taniguchi I."/>
            <person name="Yamaji H."/>
            <person name="Maeda Y."/>
            <person name="Toyohara K."/>
            <person name="Miyamoto K."/>
            <person name="Kimura Y."/>
            <person name="Oda K."/>
        </authorList>
    </citation>
    <scope>NUCLEOTIDE SEQUENCE [LARGE SCALE GENOMIC DNA]</scope>
    <source>
        <strain evidence="2">NBRC 110686 / TISTR 2288 / 201-F6</strain>
    </source>
</reference>
<gene>
    <name evidence="1" type="ORF">ISF6_4060</name>
</gene>
<dbReference type="OrthoDB" id="8704006at2"/>
<sequence length="113" mass="12624">MHTDARLVPGRVRLLSVQAPEDIEYLVKESEVLTGRSGRTFVIAGADRLVYRVHWQPLTEFGGHAAGPVVERLGHHGEVLSRQHLQLWEFLEHSLVEAQAAGQLFTPPVRTTP</sequence>
<dbReference type="RefSeq" id="WP_054018400.1">
    <property type="nucleotide sequence ID" value="NZ_BBYR01000006.1"/>
</dbReference>
<keyword evidence="2" id="KW-1185">Reference proteome</keyword>
<organism evidence="1 2">
    <name type="scientific">Piscinibacter sakaiensis</name>
    <name type="common">Ideonella sakaiensis</name>
    <dbReference type="NCBI Taxonomy" id="1547922"/>
    <lineage>
        <taxon>Bacteria</taxon>
        <taxon>Pseudomonadati</taxon>
        <taxon>Pseudomonadota</taxon>
        <taxon>Betaproteobacteria</taxon>
        <taxon>Burkholderiales</taxon>
        <taxon>Sphaerotilaceae</taxon>
        <taxon>Piscinibacter</taxon>
    </lineage>
</organism>
<evidence type="ECO:0000313" key="2">
    <source>
        <dbReference type="Proteomes" id="UP000037660"/>
    </source>
</evidence>
<dbReference type="EMBL" id="BBYR01000006">
    <property type="protein sequence ID" value="GAP34281.1"/>
    <property type="molecule type" value="Genomic_DNA"/>
</dbReference>
<accession>A0A0K8NV58</accession>
<reference evidence="1 2" key="2">
    <citation type="journal article" date="2016" name="Science">
        <title>A bacterium that degrades and assimilates poly(ethylene terephthalate).</title>
        <authorList>
            <person name="Yoshida S."/>
            <person name="Hiraga K."/>
            <person name="Takehana T."/>
            <person name="Taniguchi I."/>
            <person name="Yamaji H."/>
            <person name="Maeda Y."/>
            <person name="Toyohara K."/>
            <person name="Miyamoto K."/>
            <person name="Kimura Y."/>
            <person name="Oda K."/>
        </authorList>
    </citation>
    <scope>NUCLEOTIDE SEQUENCE [LARGE SCALE GENOMIC DNA]</scope>
    <source>
        <strain evidence="2">NBRC 110686 / TISTR 2288 / 201-F6</strain>
    </source>
</reference>
<name>A0A0K8NV58_PISS1</name>
<comment type="caution">
    <text evidence="1">The sequence shown here is derived from an EMBL/GenBank/DDBJ whole genome shotgun (WGS) entry which is preliminary data.</text>
</comment>
<dbReference type="Proteomes" id="UP000037660">
    <property type="component" value="Unassembled WGS sequence"/>
</dbReference>